<dbReference type="PIRSF" id="PIRSF006060">
    <property type="entry name" value="AA_transporter"/>
    <property type="match status" value="1"/>
</dbReference>
<evidence type="ECO:0000256" key="6">
    <source>
        <dbReference type="ARBA" id="ARBA00023136"/>
    </source>
</evidence>
<evidence type="ECO:0000256" key="5">
    <source>
        <dbReference type="ARBA" id="ARBA00022989"/>
    </source>
</evidence>
<keyword evidence="2" id="KW-0813">Transport</keyword>
<feature type="transmembrane region" description="Helical" evidence="7">
    <location>
        <begin position="38"/>
        <end position="61"/>
    </location>
</feature>
<organism evidence="8">
    <name type="scientific">Finegoldia magna</name>
    <name type="common">Peptostreptococcus magnus</name>
    <dbReference type="NCBI Taxonomy" id="1260"/>
    <lineage>
        <taxon>Bacteria</taxon>
        <taxon>Bacillati</taxon>
        <taxon>Bacillota</taxon>
        <taxon>Tissierellia</taxon>
        <taxon>Tissierellales</taxon>
        <taxon>Peptoniphilaceae</taxon>
        <taxon>Finegoldia</taxon>
    </lineage>
</organism>
<feature type="transmembrane region" description="Helical" evidence="7">
    <location>
        <begin position="397"/>
        <end position="420"/>
    </location>
</feature>
<proteinExistence type="predicted"/>
<evidence type="ECO:0000256" key="4">
    <source>
        <dbReference type="ARBA" id="ARBA00022692"/>
    </source>
</evidence>
<feature type="transmembrane region" description="Helical" evidence="7">
    <location>
        <begin position="129"/>
        <end position="149"/>
    </location>
</feature>
<sequence length="500" mass="55299">MTDKQKLSLKALILMIFTSVFGFTNISRSYYLMGYSAIPWYILSGIAFFLPFAFMIAEYGSAFKDAKGGIYSWMEKSSGKKYAFVITFMWFASYIIWQVNVGSGIWIVLSNAIFGVDKTQQWSLFGLDSVKTLGILAICWIIMVTYVSNKGLEKIKKITSVGGSAVALINIFLFVGGLIILILNKGKVLQPINFEAFFQSPNPKYAGGGIAVLSFVVYAIFAYGGIEVIGGLVDQTENPEKNFPKGVSIAAITITVGYALGILMFGSFTNWDFAFKSFSKETITLGNVSYIGMNHMGYQLGLAFGMSEAAARTCGLWISRYMGISMFLALTGAFFTLIYSPLKQLIGGTPKELWPKSWTVEKNGMYVNAMKYQAACVIVIIAIVSFGGKSAKQFFEVLVSMTNVSMTLPYFFISYSFLAFKKNQEIEKPFEKFKSMGVVKAAVFLVCLVVGFANLFTIIEPAISSGDWLTTIMSVAGPLLFTLLALYLYNRMEKKYGKLN</sequence>
<feature type="transmembrane region" description="Helical" evidence="7">
    <location>
        <begin position="372"/>
        <end position="391"/>
    </location>
</feature>
<feature type="transmembrane region" description="Helical" evidence="7">
    <location>
        <begin position="7"/>
        <end position="26"/>
    </location>
</feature>
<feature type="transmembrane region" description="Helical" evidence="7">
    <location>
        <begin position="82"/>
        <end position="109"/>
    </location>
</feature>
<feature type="transmembrane region" description="Helical" evidence="7">
    <location>
        <begin position="441"/>
        <end position="463"/>
    </location>
</feature>
<dbReference type="AlphaFoldDB" id="A0A6N3D7G7"/>
<evidence type="ECO:0000256" key="3">
    <source>
        <dbReference type="ARBA" id="ARBA00022475"/>
    </source>
</evidence>
<dbReference type="NCBIfam" id="NF011775">
    <property type="entry name" value="PRK15238.1"/>
    <property type="match status" value="1"/>
</dbReference>
<feature type="transmembrane region" description="Helical" evidence="7">
    <location>
        <begin position="161"/>
        <end position="183"/>
    </location>
</feature>
<dbReference type="Gene3D" id="1.20.1740.10">
    <property type="entry name" value="Amino acid/polyamine transporter I"/>
    <property type="match status" value="1"/>
</dbReference>
<keyword evidence="6 7" id="KW-0472">Membrane</keyword>
<evidence type="ECO:0000256" key="7">
    <source>
        <dbReference type="SAM" id="Phobius"/>
    </source>
</evidence>
<name>A0A6N3D7G7_FINMA</name>
<feature type="transmembrane region" description="Helical" evidence="7">
    <location>
        <begin position="469"/>
        <end position="489"/>
    </location>
</feature>
<dbReference type="PANTHER" id="PTHR42770:SF15">
    <property type="entry name" value="GLUTAMATE_GAMMA-AMINOBUTYRATE ANTIPORTER-RELATED"/>
    <property type="match status" value="1"/>
</dbReference>
<comment type="subcellular location">
    <subcellularLocation>
        <location evidence="1">Cell membrane</location>
        <topology evidence="1">Multi-pass membrane protein</topology>
    </subcellularLocation>
</comment>
<dbReference type="EMBL" id="CACRTP010000022">
    <property type="protein sequence ID" value="VYU24282.1"/>
    <property type="molecule type" value="Genomic_DNA"/>
</dbReference>
<feature type="transmembrane region" description="Helical" evidence="7">
    <location>
        <begin position="247"/>
        <end position="268"/>
    </location>
</feature>
<dbReference type="RefSeq" id="WP_156850245.1">
    <property type="nucleotide sequence ID" value="NZ_CACRTP010000022.1"/>
</dbReference>
<dbReference type="GO" id="GO:0022857">
    <property type="term" value="F:transmembrane transporter activity"/>
    <property type="evidence" value="ECO:0007669"/>
    <property type="project" value="InterPro"/>
</dbReference>
<feature type="transmembrane region" description="Helical" evidence="7">
    <location>
        <begin position="321"/>
        <end position="342"/>
    </location>
</feature>
<keyword evidence="3" id="KW-1003">Cell membrane</keyword>
<feature type="transmembrane region" description="Helical" evidence="7">
    <location>
        <begin position="205"/>
        <end position="226"/>
    </location>
</feature>
<evidence type="ECO:0000256" key="2">
    <source>
        <dbReference type="ARBA" id="ARBA00022448"/>
    </source>
</evidence>
<keyword evidence="4 7" id="KW-0812">Transmembrane</keyword>
<accession>A0A6N3D7G7</accession>
<dbReference type="InterPro" id="IPR050367">
    <property type="entry name" value="APC_superfamily"/>
</dbReference>
<dbReference type="PANTHER" id="PTHR42770">
    <property type="entry name" value="AMINO ACID TRANSPORTER-RELATED"/>
    <property type="match status" value="1"/>
</dbReference>
<evidence type="ECO:0000256" key="1">
    <source>
        <dbReference type="ARBA" id="ARBA00004651"/>
    </source>
</evidence>
<gene>
    <name evidence="8" type="primary">yjeM</name>
    <name evidence="8" type="ORF">FMLFYP121_01689</name>
</gene>
<dbReference type="Pfam" id="PF13520">
    <property type="entry name" value="AA_permease_2"/>
    <property type="match status" value="1"/>
</dbReference>
<keyword evidence="5 7" id="KW-1133">Transmembrane helix</keyword>
<dbReference type="GO" id="GO:0005886">
    <property type="term" value="C:plasma membrane"/>
    <property type="evidence" value="ECO:0007669"/>
    <property type="project" value="UniProtKB-SubCell"/>
</dbReference>
<dbReference type="InterPro" id="IPR002293">
    <property type="entry name" value="AA/rel_permease1"/>
</dbReference>
<reference evidence="8" key="1">
    <citation type="submission" date="2019-11" db="EMBL/GenBank/DDBJ databases">
        <authorList>
            <person name="Feng L."/>
        </authorList>
    </citation>
    <scope>NUCLEOTIDE SEQUENCE</scope>
    <source>
        <strain evidence="8">FmagnaLFYP121</strain>
    </source>
</reference>
<evidence type="ECO:0000313" key="8">
    <source>
        <dbReference type="EMBL" id="VYU24282.1"/>
    </source>
</evidence>
<protein>
    <submittedName>
        <fullName evidence="8">Inner membrane transporter YjeM</fullName>
    </submittedName>
</protein>